<protein>
    <submittedName>
        <fullName evidence="6">DNA-binding transcriptional regulator, AcrR family</fullName>
    </submittedName>
</protein>
<proteinExistence type="predicted"/>
<dbReference type="Proteomes" id="UP000198908">
    <property type="component" value="Unassembled WGS sequence"/>
</dbReference>
<evidence type="ECO:0000259" key="5">
    <source>
        <dbReference type="PROSITE" id="PS50977"/>
    </source>
</evidence>
<dbReference type="STRING" id="416944.SAMN05421548_10896"/>
<dbReference type="InterPro" id="IPR009057">
    <property type="entry name" value="Homeodomain-like_sf"/>
</dbReference>
<dbReference type="InterPro" id="IPR001647">
    <property type="entry name" value="HTH_TetR"/>
</dbReference>
<dbReference type="EMBL" id="FMYQ01000008">
    <property type="protein sequence ID" value="SDC59166.1"/>
    <property type="molecule type" value="Genomic_DNA"/>
</dbReference>
<keyword evidence="2 4" id="KW-0238">DNA-binding</keyword>
<feature type="DNA-binding region" description="H-T-H motif" evidence="4">
    <location>
        <begin position="24"/>
        <end position="43"/>
    </location>
</feature>
<keyword evidence="1" id="KW-0805">Transcription regulation</keyword>
<accession>A0A1G6MW00</accession>
<evidence type="ECO:0000256" key="4">
    <source>
        <dbReference type="PROSITE-ProRule" id="PRU00335"/>
    </source>
</evidence>
<sequence>MARMAKVLEAAERMLEAVGPEKTSIPALAEVTGVPRAAIYPFFPDKYALFSHLALMHMEGLTKALAHLAEETTRDWRVWVEAAIGVAAGYYNAHPAASILLLRGSFSDTDRAAHESKNATLGALFRARAASMGALAALPTTPDAATIGLEIAFACMKHGYATEGRVSPEICREASRAVIAYLASWDEQG</sequence>
<dbReference type="GO" id="GO:0000976">
    <property type="term" value="F:transcription cis-regulatory region binding"/>
    <property type="evidence" value="ECO:0007669"/>
    <property type="project" value="TreeGrafter"/>
</dbReference>
<dbReference type="AlphaFoldDB" id="A0A1G6MW00"/>
<dbReference type="SUPFAM" id="SSF46689">
    <property type="entry name" value="Homeodomain-like"/>
    <property type="match status" value="1"/>
</dbReference>
<dbReference type="PROSITE" id="PS50977">
    <property type="entry name" value="HTH_TETR_2"/>
    <property type="match status" value="1"/>
</dbReference>
<organism evidence="6 7">
    <name type="scientific">Paraburkholderia lycopersici</name>
    <dbReference type="NCBI Taxonomy" id="416944"/>
    <lineage>
        <taxon>Bacteria</taxon>
        <taxon>Pseudomonadati</taxon>
        <taxon>Pseudomonadota</taxon>
        <taxon>Betaproteobacteria</taxon>
        <taxon>Burkholderiales</taxon>
        <taxon>Burkholderiaceae</taxon>
        <taxon>Paraburkholderia</taxon>
    </lineage>
</organism>
<feature type="domain" description="HTH tetR-type" evidence="5">
    <location>
        <begin position="1"/>
        <end position="61"/>
    </location>
</feature>
<keyword evidence="3" id="KW-0804">Transcription</keyword>
<evidence type="ECO:0000256" key="1">
    <source>
        <dbReference type="ARBA" id="ARBA00023015"/>
    </source>
</evidence>
<evidence type="ECO:0000313" key="6">
    <source>
        <dbReference type="EMBL" id="SDC59166.1"/>
    </source>
</evidence>
<dbReference type="Pfam" id="PF00440">
    <property type="entry name" value="TetR_N"/>
    <property type="match status" value="1"/>
</dbReference>
<dbReference type="PANTHER" id="PTHR30055:SF234">
    <property type="entry name" value="HTH-TYPE TRANSCRIPTIONAL REGULATOR BETI"/>
    <property type="match status" value="1"/>
</dbReference>
<dbReference type="InterPro" id="IPR050109">
    <property type="entry name" value="HTH-type_TetR-like_transc_reg"/>
</dbReference>
<dbReference type="PANTHER" id="PTHR30055">
    <property type="entry name" value="HTH-TYPE TRANSCRIPTIONAL REGULATOR RUTR"/>
    <property type="match status" value="1"/>
</dbReference>
<name>A0A1G6MW00_9BURK</name>
<dbReference type="Gene3D" id="1.10.357.10">
    <property type="entry name" value="Tetracycline Repressor, domain 2"/>
    <property type="match status" value="1"/>
</dbReference>
<keyword evidence="7" id="KW-1185">Reference proteome</keyword>
<dbReference type="GO" id="GO:0003700">
    <property type="term" value="F:DNA-binding transcription factor activity"/>
    <property type="evidence" value="ECO:0007669"/>
    <property type="project" value="TreeGrafter"/>
</dbReference>
<evidence type="ECO:0000256" key="2">
    <source>
        <dbReference type="ARBA" id="ARBA00023125"/>
    </source>
</evidence>
<reference evidence="7" key="1">
    <citation type="submission" date="2016-09" db="EMBL/GenBank/DDBJ databases">
        <authorList>
            <person name="Varghese N."/>
            <person name="Submissions S."/>
        </authorList>
    </citation>
    <scope>NUCLEOTIDE SEQUENCE [LARGE SCALE GENOMIC DNA]</scope>
    <source>
        <strain evidence="7">TNe-862</strain>
    </source>
</reference>
<evidence type="ECO:0000256" key="3">
    <source>
        <dbReference type="ARBA" id="ARBA00023163"/>
    </source>
</evidence>
<gene>
    <name evidence="6" type="ORF">SAMN05421548_10896</name>
</gene>
<evidence type="ECO:0000313" key="7">
    <source>
        <dbReference type="Proteomes" id="UP000198908"/>
    </source>
</evidence>